<evidence type="ECO:0000313" key="1">
    <source>
        <dbReference type="EMBL" id="GMN59736.1"/>
    </source>
</evidence>
<gene>
    <name evidence="1" type="ORF">TIFTF001_028832</name>
</gene>
<reference evidence="1" key="1">
    <citation type="submission" date="2023-07" db="EMBL/GenBank/DDBJ databases">
        <title>draft genome sequence of fig (Ficus carica).</title>
        <authorList>
            <person name="Takahashi T."/>
            <person name="Nishimura K."/>
        </authorList>
    </citation>
    <scope>NUCLEOTIDE SEQUENCE</scope>
</reference>
<protein>
    <submittedName>
        <fullName evidence="1">Uncharacterized protein</fullName>
    </submittedName>
</protein>
<proteinExistence type="predicted"/>
<name>A0AA88J2I6_FICCA</name>
<evidence type="ECO:0000313" key="2">
    <source>
        <dbReference type="Proteomes" id="UP001187192"/>
    </source>
</evidence>
<organism evidence="1 2">
    <name type="scientific">Ficus carica</name>
    <name type="common">Common fig</name>
    <dbReference type="NCBI Taxonomy" id="3494"/>
    <lineage>
        <taxon>Eukaryota</taxon>
        <taxon>Viridiplantae</taxon>
        <taxon>Streptophyta</taxon>
        <taxon>Embryophyta</taxon>
        <taxon>Tracheophyta</taxon>
        <taxon>Spermatophyta</taxon>
        <taxon>Magnoliopsida</taxon>
        <taxon>eudicotyledons</taxon>
        <taxon>Gunneridae</taxon>
        <taxon>Pentapetalae</taxon>
        <taxon>rosids</taxon>
        <taxon>fabids</taxon>
        <taxon>Rosales</taxon>
        <taxon>Moraceae</taxon>
        <taxon>Ficeae</taxon>
        <taxon>Ficus</taxon>
    </lineage>
</organism>
<keyword evidence="2" id="KW-1185">Reference proteome</keyword>
<comment type="caution">
    <text evidence="1">The sequence shown here is derived from an EMBL/GenBank/DDBJ whole genome shotgun (WGS) entry which is preliminary data.</text>
</comment>
<dbReference type="Proteomes" id="UP001187192">
    <property type="component" value="Unassembled WGS sequence"/>
</dbReference>
<dbReference type="AlphaFoldDB" id="A0AA88J2I6"/>
<accession>A0AA88J2I6</accession>
<sequence>MAASRPSDPDLMLKYLQAFRSLGPPTYAGNSDFVEAEDWLRGVTKCMDTIDAPIELRVTLAAFMLTGEADRWQLGNRHRIAKLMEAEEKVQGIRVHLAATDGPYTLAINVVKPAILSAIVPVIGLLLRTAVEDIEGYSKEVLQGEIKVRKKQLILQT</sequence>
<dbReference type="EMBL" id="BTGU01000090">
    <property type="protein sequence ID" value="GMN59736.1"/>
    <property type="molecule type" value="Genomic_DNA"/>
</dbReference>